<reference evidence="7" key="4">
    <citation type="journal article" date="2018" name="Nat. Plants">
        <title>Whole-genome landscape of Medicago truncatula symbiotic genes.</title>
        <authorList>
            <person name="Pecrix Y."/>
            <person name="Staton S.E."/>
            <person name="Sallet E."/>
            <person name="Lelandais-Briere C."/>
            <person name="Moreau S."/>
            <person name="Carrere S."/>
            <person name="Blein T."/>
            <person name="Jardinaud M.F."/>
            <person name="Latrasse D."/>
            <person name="Zouine M."/>
            <person name="Zahm M."/>
            <person name="Kreplak J."/>
            <person name="Mayjonade B."/>
            <person name="Satge C."/>
            <person name="Perez M."/>
            <person name="Cauet S."/>
            <person name="Marande W."/>
            <person name="Chantry-Darmon C."/>
            <person name="Lopez-Roques C."/>
            <person name="Bouchez O."/>
            <person name="Berard A."/>
            <person name="Debelle F."/>
            <person name="Munos S."/>
            <person name="Bendahmane A."/>
            <person name="Berges H."/>
            <person name="Niebel A."/>
            <person name="Buitink J."/>
            <person name="Frugier F."/>
            <person name="Benhamed M."/>
            <person name="Crespi M."/>
            <person name="Gouzy J."/>
            <person name="Gamas P."/>
        </authorList>
    </citation>
    <scope>NUCLEOTIDE SEQUENCE [LARGE SCALE GENOMIC DNA]</scope>
    <source>
        <strain evidence="7">cv. Jemalong A17</strain>
    </source>
</reference>
<organism evidence="3 6">
    <name type="scientific">Medicago truncatula</name>
    <name type="common">Barrel medic</name>
    <name type="synonym">Medicago tribuloides</name>
    <dbReference type="NCBI Taxonomy" id="3880"/>
    <lineage>
        <taxon>Eukaryota</taxon>
        <taxon>Viridiplantae</taxon>
        <taxon>Streptophyta</taxon>
        <taxon>Embryophyta</taxon>
        <taxon>Tracheophyta</taxon>
        <taxon>Spermatophyta</taxon>
        <taxon>Magnoliopsida</taxon>
        <taxon>eudicotyledons</taxon>
        <taxon>Gunneridae</taxon>
        <taxon>Pentapetalae</taxon>
        <taxon>rosids</taxon>
        <taxon>fabids</taxon>
        <taxon>Fabales</taxon>
        <taxon>Fabaceae</taxon>
        <taxon>Papilionoideae</taxon>
        <taxon>50 kb inversion clade</taxon>
        <taxon>NPAAA clade</taxon>
        <taxon>Hologalegina</taxon>
        <taxon>IRL clade</taxon>
        <taxon>Trifolieae</taxon>
        <taxon>Medicago</taxon>
    </lineage>
</organism>
<dbReference type="EMBL" id="PSQE01000003">
    <property type="protein sequence ID" value="RHN70180.1"/>
    <property type="molecule type" value="Genomic_DNA"/>
</dbReference>
<dbReference type="Proteomes" id="UP000002051">
    <property type="component" value="Chromosome 3"/>
</dbReference>
<dbReference type="EnsemblPlants" id="AES73141">
    <property type="protein sequence ID" value="AES73141"/>
    <property type="gene ID" value="MTR_3g100080"/>
</dbReference>
<dbReference type="PaxDb" id="3880-AES73141"/>
<reference evidence="3 6" key="2">
    <citation type="journal article" date="2014" name="BMC Genomics">
        <title>An improved genome release (version Mt4.0) for the model legume Medicago truncatula.</title>
        <authorList>
            <person name="Tang H."/>
            <person name="Krishnakumar V."/>
            <person name="Bidwell S."/>
            <person name="Rosen B."/>
            <person name="Chan A."/>
            <person name="Zhou S."/>
            <person name="Gentzbittel L."/>
            <person name="Childs K.L."/>
            <person name="Yandell M."/>
            <person name="Gundlach H."/>
            <person name="Mayer K.F."/>
            <person name="Schwartz D.C."/>
            <person name="Town C.D."/>
        </authorList>
    </citation>
    <scope>GENOME REANNOTATION</scope>
    <source>
        <strain evidence="5 6">cv. Jemalong A17</strain>
    </source>
</reference>
<evidence type="ECO:0000313" key="7">
    <source>
        <dbReference type="Proteomes" id="UP000265566"/>
    </source>
</evidence>
<name>G7J4K5_MEDTR</name>
<feature type="transmembrane region" description="Helical" evidence="2">
    <location>
        <begin position="6"/>
        <end position="30"/>
    </location>
</feature>
<dbReference type="Proteomes" id="UP000265566">
    <property type="component" value="Chromosome 3"/>
</dbReference>
<keyword evidence="2" id="KW-1133">Transmembrane helix</keyword>
<dbReference type="HOGENOM" id="CLU_1878494_0_0_1"/>
<reference evidence="5" key="3">
    <citation type="submission" date="2015-04" db="UniProtKB">
        <authorList>
            <consortium name="EnsemblPlants"/>
        </authorList>
    </citation>
    <scope>IDENTIFICATION</scope>
    <source>
        <strain evidence="5">cv. Jemalong A17</strain>
    </source>
</reference>
<evidence type="ECO:0000256" key="2">
    <source>
        <dbReference type="SAM" id="Phobius"/>
    </source>
</evidence>
<protein>
    <submittedName>
        <fullName evidence="3">Transmembrane protein, putative</fullName>
    </submittedName>
</protein>
<gene>
    <name evidence="3" type="ordered locus">MTR_3g100080</name>
    <name evidence="4" type="ORF">MtrunA17_Chr3g0132781</name>
</gene>
<keyword evidence="2 3" id="KW-0812">Transmembrane</keyword>
<dbReference type="Gramene" id="rna18735">
    <property type="protein sequence ID" value="RHN70180.1"/>
    <property type="gene ID" value="gene18735"/>
</dbReference>
<dbReference type="EMBL" id="CM001219">
    <property type="protein sequence ID" value="AES73141.1"/>
    <property type="molecule type" value="Genomic_DNA"/>
</dbReference>
<keyword evidence="6" id="KW-1185">Reference proteome</keyword>
<accession>G7J4K5</accession>
<reference evidence="4" key="5">
    <citation type="journal article" date="2018" name="Nat. Plants">
        <title>Whole-genome landscape of Medicago truncatula symbiotic genes.</title>
        <authorList>
            <person name="Pecrix Y."/>
            <person name="Gamas P."/>
            <person name="Carrere S."/>
        </authorList>
    </citation>
    <scope>NUCLEOTIDE SEQUENCE</scope>
    <source>
        <tissue evidence="4">Leaves</tissue>
    </source>
</reference>
<evidence type="ECO:0000313" key="3">
    <source>
        <dbReference type="EMBL" id="AES73141.1"/>
    </source>
</evidence>
<feature type="region of interest" description="Disordered" evidence="1">
    <location>
        <begin position="49"/>
        <end position="104"/>
    </location>
</feature>
<evidence type="ECO:0000313" key="5">
    <source>
        <dbReference type="EnsemblPlants" id="AES73141"/>
    </source>
</evidence>
<proteinExistence type="predicted"/>
<feature type="compositionally biased region" description="Basic and acidic residues" evidence="1">
    <location>
        <begin position="66"/>
        <end position="80"/>
    </location>
</feature>
<evidence type="ECO:0000313" key="4">
    <source>
        <dbReference type="EMBL" id="RHN70180.1"/>
    </source>
</evidence>
<evidence type="ECO:0000313" key="6">
    <source>
        <dbReference type="Proteomes" id="UP000002051"/>
    </source>
</evidence>
<sequence>MLLLSVMNALFSHLSSFTSFSTTTIVIALLKTRYGILTDSRRRHRCCRPRKRGRYPHPQPPVVVGQEKERREREREHLSEVNDNGDGGGDGGGSWSVRKRKEQGRKCECVFHIGDSRRIGRIEKKVFVKLSKYPAR</sequence>
<feature type="compositionally biased region" description="Gly residues" evidence="1">
    <location>
        <begin position="85"/>
        <end position="94"/>
    </location>
</feature>
<keyword evidence="2" id="KW-0472">Membrane</keyword>
<dbReference type="AlphaFoldDB" id="G7J4K5"/>
<reference evidence="3 6" key="1">
    <citation type="journal article" date="2011" name="Nature">
        <title>The Medicago genome provides insight into the evolution of rhizobial symbioses.</title>
        <authorList>
            <person name="Young N.D."/>
            <person name="Debelle F."/>
            <person name="Oldroyd G.E."/>
            <person name="Geurts R."/>
            <person name="Cannon S.B."/>
            <person name="Udvardi M.K."/>
            <person name="Benedito V.A."/>
            <person name="Mayer K.F."/>
            <person name="Gouzy J."/>
            <person name="Schoof H."/>
            <person name="Van de Peer Y."/>
            <person name="Proost S."/>
            <person name="Cook D.R."/>
            <person name="Meyers B.C."/>
            <person name="Spannagl M."/>
            <person name="Cheung F."/>
            <person name="De Mita S."/>
            <person name="Krishnakumar V."/>
            <person name="Gundlach H."/>
            <person name="Zhou S."/>
            <person name="Mudge J."/>
            <person name="Bharti A.K."/>
            <person name="Murray J.D."/>
            <person name="Naoumkina M.A."/>
            <person name="Rosen B."/>
            <person name="Silverstein K.A."/>
            <person name="Tang H."/>
            <person name="Rombauts S."/>
            <person name="Zhao P.X."/>
            <person name="Zhou P."/>
            <person name="Barbe V."/>
            <person name="Bardou P."/>
            <person name="Bechner M."/>
            <person name="Bellec A."/>
            <person name="Berger A."/>
            <person name="Berges H."/>
            <person name="Bidwell S."/>
            <person name="Bisseling T."/>
            <person name="Choisne N."/>
            <person name="Couloux A."/>
            <person name="Denny R."/>
            <person name="Deshpande S."/>
            <person name="Dai X."/>
            <person name="Doyle J.J."/>
            <person name="Dudez A.M."/>
            <person name="Farmer A.D."/>
            <person name="Fouteau S."/>
            <person name="Franken C."/>
            <person name="Gibelin C."/>
            <person name="Gish J."/>
            <person name="Goldstein S."/>
            <person name="Gonzalez A.J."/>
            <person name="Green P.J."/>
            <person name="Hallab A."/>
            <person name="Hartog M."/>
            <person name="Hua A."/>
            <person name="Humphray S.J."/>
            <person name="Jeong D.H."/>
            <person name="Jing Y."/>
            <person name="Jocker A."/>
            <person name="Kenton S.M."/>
            <person name="Kim D.J."/>
            <person name="Klee K."/>
            <person name="Lai H."/>
            <person name="Lang C."/>
            <person name="Lin S."/>
            <person name="Macmil S.L."/>
            <person name="Magdelenat G."/>
            <person name="Matthews L."/>
            <person name="McCorrison J."/>
            <person name="Monaghan E.L."/>
            <person name="Mun J.H."/>
            <person name="Najar F.Z."/>
            <person name="Nicholson C."/>
            <person name="Noirot C."/>
            <person name="O'Bleness M."/>
            <person name="Paule C.R."/>
            <person name="Poulain J."/>
            <person name="Prion F."/>
            <person name="Qin B."/>
            <person name="Qu C."/>
            <person name="Retzel E.F."/>
            <person name="Riddle C."/>
            <person name="Sallet E."/>
            <person name="Samain S."/>
            <person name="Samson N."/>
            <person name="Sanders I."/>
            <person name="Saurat O."/>
            <person name="Scarpelli C."/>
            <person name="Schiex T."/>
            <person name="Segurens B."/>
            <person name="Severin A.J."/>
            <person name="Sherrier D.J."/>
            <person name="Shi R."/>
            <person name="Sims S."/>
            <person name="Singer S.R."/>
            <person name="Sinharoy S."/>
            <person name="Sterck L."/>
            <person name="Viollet A."/>
            <person name="Wang B.B."/>
            <person name="Wang K."/>
            <person name="Wang M."/>
            <person name="Wang X."/>
            <person name="Warfsmann J."/>
            <person name="Weissenbach J."/>
            <person name="White D.D."/>
            <person name="White J.D."/>
            <person name="Wiley G.B."/>
            <person name="Wincker P."/>
            <person name="Xing Y."/>
            <person name="Yang L."/>
            <person name="Yao Z."/>
            <person name="Ying F."/>
            <person name="Zhai J."/>
            <person name="Zhou L."/>
            <person name="Zuber A."/>
            <person name="Denarie J."/>
            <person name="Dixon R.A."/>
            <person name="May G.D."/>
            <person name="Schwartz D.C."/>
            <person name="Rogers J."/>
            <person name="Quetier F."/>
            <person name="Town C.D."/>
            <person name="Roe B.A."/>
        </authorList>
    </citation>
    <scope>NUCLEOTIDE SEQUENCE [LARGE SCALE GENOMIC DNA]</scope>
    <source>
        <strain evidence="3">A17</strain>
        <strain evidence="5 6">cv. Jemalong A17</strain>
    </source>
</reference>
<evidence type="ECO:0000256" key="1">
    <source>
        <dbReference type="SAM" id="MobiDB-lite"/>
    </source>
</evidence>